<proteinExistence type="predicted"/>
<dbReference type="AlphaFoldDB" id="A0A382MGD4"/>
<name>A0A382MGD4_9ZZZZ</name>
<gene>
    <name evidence="1" type="ORF">METZ01_LOCUS300878</name>
</gene>
<evidence type="ECO:0000313" key="1">
    <source>
        <dbReference type="EMBL" id="SVC48024.1"/>
    </source>
</evidence>
<protein>
    <submittedName>
        <fullName evidence="1">Uncharacterized protein</fullName>
    </submittedName>
</protein>
<organism evidence="1">
    <name type="scientific">marine metagenome</name>
    <dbReference type="NCBI Taxonomy" id="408172"/>
    <lineage>
        <taxon>unclassified sequences</taxon>
        <taxon>metagenomes</taxon>
        <taxon>ecological metagenomes</taxon>
    </lineage>
</organism>
<accession>A0A382MGD4</accession>
<reference evidence="1" key="1">
    <citation type="submission" date="2018-05" db="EMBL/GenBank/DDBJ databases">
        <authorList>
            <person name="Lanie J.A."/>
            <person name="Ng W.-L."/>
            <person name="Kazmierczak K.M."/>
            <person name="Andrzejewski T.M."/>
            <person name="Davidsen T.M."/>
            <person name="Wayne K.J."/>
            <person name="Tettelin H."/>
            <person name="Glass J.I."/>
            <person name="Rusch D."/>
            <person name="Podicherti R."/>
            <person name="Tsui H.-C.T."/>
            <person name="Winkler M.E."/>
        </authorList>
    </citation>
    <scope>NUCLEOTIDE SEQUENCE</scope>
</reference>
<feature type="non-terminal residue" evidence="1">
    <location>
        <position position="25"/>
    </location>
</feature>
<dbReference type="EMBL" id="UINC01093535">
    <property type="protein sequence ID" value="SVC48024.1"/>
    <property type="molecule type" value="Genomic_DNA"/>
</dbReference>
<sequence length="25" mass="2822">MKKILLLLLISIGLIGIYSDYKLAE</sequence>